<protein>
    <submittedName>
        <fullName evidence="1">Uncharacterized protein</fullName>
    </submittedName>
</protein>
<proteinExistence type="predicted"/>
<evidence type="ECO:0000313" key="1">
    <source>
        <dbReference type="EMBL" id="CAD9144500.1"/>
    </source>
</evidence>
<sequence length="343" mass="37390">MPSSLFSYKEVAKMQRRIATDPDRWNHGPIQASMVMMSRDVAGTSATKGTKEVHAGKKKTSNARPLFSPEFTVVVIGAKFVAQDGGYSLLRVAGADVGVNPYIRIDGDEAFLAAKDSMPVTFALRGCNNGRMRGGFRPCVFLRSCPFIMGDCGVHSANCTEHVAFFACDRAPIIVAYLDNESLTIRDKFITDFGAVGLVVELGSTPPSLGASPLEITIFVPLKHYFKEESETGYVGTHVGTTLRPLTEQDWVPTAIVDKTASDDEEVCYDIAKATQVIVPRLLVLGYNADSDSYKVKTAKHFDPVGDPTAQGTQADSVLQLRKHKLHECELVYGSGPRNRGRH</sequence>
<accession>A0A7S1W270</accession>
<dbReference type="EMBL" id="HBGF01044051">
    <property type="protein sequence ID" value="CAD9144500.1"/>
    <property type="molecule type" value="Transcribed_RNA"/>
</dbReference>
<organism evidence="1">
    <name type="scientific">Neobodo designis</name>
    <name type="common">Flagellated protozoan</name>
    <name type="synonym">Bodo designis</name>
    <dbReference type="NCBI Taxonomy" id="312471"/>
    <lineage>
        <taxon>Eukaryota</taxon>
        <taxon>Discoba</taxon>
        <taxon>Euglenozoa</taxon>
        <taxon>Kinetoplastea</taxon>
        <taxon>Metakinetoplastina</taxon>
        <taxon>Neobodonida</taxon>
        <taxon>Neobodo</taxon>
    </lineage>
</organism>
<gene>
    <name evidence="1" type="ORF">NDES1114_LOCUS29480</name>
</gene>
<dbReference type="AlphaFoldDB" id="A0A7S1W270"/>
<reference evidence="1" key="1">
    <citation type="submission" date="2021-01" db="EMBL/GenBank/DDBJ databases">
        <authorList>
            <person name="Corre E."/>
            <person name="Pelletier E."/>
            <person name="Niang G."/>
            <person name="Scheremetjew M."/>
            <person name="Finn R."/>
            <person name="Kale V."/>
            <person name="Holt S."/>
            <person name="Cochrane G."/>
            <person name="Meng A."/>
            <person name="Brown T."/>
            <person name="Cohen L."/>
        </authorList>
    </citation>
    <scope>NUCLEOTIDE SEQUENCE</scope>
    <source>
        <strain evidence="1">CCAP 1951/1</strain>
    </source>
</reference>
<name>A0A7S1W270_NEODS</name>